<gene>
    <name evidence="2" type="ORF">ACFOY0_13370</name>
</gene>
<dbReference type="Proteomes" id="UP001595719">
    <property type="component" value="Unassembled WGS sequence"/>
</dbReference>
<accession>A0ABV8W7V0</accession>
<reference evidence="3" key="1">
    <citation type="journal article" date="2019" name="Int. J. Syst. Evol. Microbiol.">
        <title>The Global Catalogue of Microorganisms (GCM) 10K type strain sequencing project: providing services to taxonomists for standard genome sequencing and annotation.</title>
        <authorList>
            <consortium name="The Broad Institute Genomics Platform"/>
            <consortium name="The Broad Institute Genome Sequencing Center for Infectious Disease"/>
            <person name="Wu L."/>
            <person name="Ma J."/>
        </authorList>
    </citation>
    <scope>NUCLEOTIDE SEQUENCE [LARGE SCALE GENOMIC DNA]</scope>
    <source>
        <strain evidence="3">CGMCC 1.15345</strain>
    </source>
</reference>
<proteinExistence type="predicted"/>
<protein>
    <recommendedName>
        <fullName evidence="4">SMODS-associated and fused to various effectors domain-containing protein</fullName>
    </recommendedName>
</protein>
<feature type="transmembrane region" description="Helical" evidence="1">
    <location>
        <begin position="7"/>
        <end position="24"/>
    </location>
</feature>
<sequence length="199" mass="23124">MTRTIKISGNIATLLTIIGFLYPFCANQNIKFTILQIILISVAILLLIAYIVYEWFFNRPKKYKSVTDINIYMKNWVNKSGRTVILTRDLSWVNYDDIKTTLKTKATNKELIVCLPKNTNFTSELKDLGAEIYTYENLNFTPKSRFTFINYGTPYSKVAIGKKDKNHIHYIEEYSIENTVEYFLAEDLVNIIKSLKSNT</sequence>
<keyword evidence="1" id="KW-0812">Transmembrane</keyword>
<evidence type="ECO:0000313" key="2">
    <source>
        <dbReference type="EMBL" id="MFC4391984.1"/>
    </source>
</evidence>
<keyword evidence="3" id="KW-1185">Reference proteome</keyword>
<comment type="caution">
    <text evidence="2">The sequence shown here is derived from an EMBL/GenBank/DDBJ whole genome shotgun (WGS) entry which is preliminary data.</text>
</comment>
<feature type="transmembrane region" description="Helical" evidence="1">
    <location>
        <begin position="30"/>
        <end position="53"/>
    </location>
</feature>
<keyword evidence="1" id="KW-1133">Transmembrane helix</keyword>
<evidence type="ECO:0008006" key="4">
    <source>
        <dbReference type="Google" id="ProtNLM"/>
    </source>
</evidence>
<evidence type="ECO:0000313" key="3">
    <source>
        <dbReference type="Proteomes" id="UP001595719"/>
    </source>
</evidence>
<evidence type="ECO:0000256" key="1">
    <source>
        <dbReference type="SAM" id="Phobius"/>
    </source>
</evidence>
<dbReference type="EMBL" id="JBHSCO010000004">
    <property type="protein sequence ID" value="MFC4391984.1"/>
    <property type="molecule type" value="Genomic_DNA"/>
</dbReference>
<organism evidence="2 3">
    <name type="scientific">Flavobacterium quisquiliarum</name>
    <dbReference type="NCBI Taxonomy" id="1834436"/>
    <lineage>
        <taxon>Bacteria</taxon>
        <taxon>Pseudomonadati</taxon>
        <taxon>Bacteroidota</taxon>
        <taxon>Flavobacteriia</taxon>
        <taxon>Flavobacteriales</taxon>
        <taxon>Flavobacteriaceae</taxon>
        <taxon>Flavobacterium</taxon>
    </lineage>
</organism>
<keyword evidence="1" id="KW-0472">Membrane</keyword>
<name>A0ABV8W7V0_9FLAO</name>
<dbReference type="RefSeq" id="WP_219071149.1">
    <property type="nucleotide sequence ID" value="NZ_JBHSCO010000004.1"/>
</dbReference>